<name>A0ABU4H2X5_9MICO</name>
<dbReference type="EMBL" id="JAWQEV010000004">
    <property type="protein sequence ID" value="MDW4573684.1"/>
    <property type="molecule type" value="Genomic_DNA"/>
</dbReference>
<gene>
    <name evidence="2" type="ORF">R8Z58_12965</name>
</gene>
<sequence>MARLPARLHVPARHRLLAGTATAILLVVSVLHLMSAAAGDPGQEPAAMASAALGAAGIVAALRLSTARCFESRLTIVLIGGATLLGVALAHTVGAPGSAPVAWSPRDVLLAALAAGLTASWPATVARRAAERCPR</sequence>
<evidence type="ECO:0000256" key="1">
    <source>
        <dbReference type="SAM" id="Phobius"/>
    </source>
</evidence>
<evidence type="ECO:0000313" key="3">
    <source>
        <dbReference type="Proteomes" id="UP001283109"/>
    </source>
</evidence>
<keyword evidence="1" id="KW-0812">Transmembrane</keyword>
<keyword evidence="1" id="KW-1133">Transmembrane helix</keyword>
<reference evidence="2 3" key="1">
    <citation type="submission" date="2023-11" db="EMBL/GenBank/DDBJ databases">
        <title>Draft genome sequence of Microbacterium arthrosphaerae JCM 30492.</title>
        <authorList>
            <person name="Zhang G."/>
            <person name="Ding Y."/>
        </authorList>
    </citation>
    <scope>NUCLEOTIDE SEQUENCE [LARGE SCALE GENOMIC DNA]</scope>
    <source>
        <strain evidence="2 3">JCM 30492</strain>
    </source>
</reference>
<feature type="transmembrane region" description="Helical" evidence="1">
    <location>
        <begin position="76"/>
        <end position="96"/>
    </location>
</feature>
<dbReference type="Proteomes" id="UP001283109">
    <property type="component" value="Unassembled WGS sequence"/>
</dbReference>
<dbReference type="RefSeq" id="WP_318354205.1">
    <property type="nucleotide sequence ID" value="NZ_JAWQEV010000004.1"/>
</dbReference>
<organism evidence="2 3">
    <name type="scientific">Microbacterium arthrosphaerae</name>
    <dbReference type="NCBI Taxonomy" id="792652"/>
    <lineage>
        <taxon>Bacteria</taxon>
        <taxon>Bacillati</taxon>
        <taxon>Actinomycetota</taxon>
        <taxon>Actinomycetes</taxon>
        <taxon>Micrococcales</taxon>
        <taxon>Microbacteriaceae</taxon>
        <taxon>Microbacterium</taxon>
    </lineage>
</organism>
<feature type="transmembrane region" description="Helical" evidence="1">
    <location>
        <begin position="108"/>
        <end position="126"/>
    </location>
</feature>
<keyword evidence="1" id="KW-0472">Membrane</keyword>
<protein>
    <submittedName>
        <fullName evidence="2">Uncharacterized protein</fullName>
    </submittedName>
</protein>
<evidence type="ECO:0000313" key="2">
    <source>
        <dbReference type="EMBL" id="MDW4573684.1"/>
    </source>
</evidence>
<keyword evidence="3" id="KW-1185">Reference proteome</keyword>
<accession>A0ABU4H2X5</accession>
<feature type="transmembrane region" description="Helical" evidence="1">
    <location>
        <begin position="46"/>
        <end position="64"/>
    </location>
</feature>
<proteinExistence type="predicted"/>
<comment type="caution">
    <text evidence="2">The sequence shown here is derived from an EMBL/GenBank/DDBJ whole genome shotgun (WGS) entry which is preliminary data.</text>
</comment>